<keyword evidence="2" id="KW-1185">Reference proteome</keyword>
<accession>A0AAD8JUU0</accession>
<gene>
    <name evidence="1" type="ORF">QVD17_35646</name>
</gene>
<proteinExistence type="predicted"/>
<protein>
    <submittedName>
        <fullName evidence="1">Uncharacterized protein</fullName>
    </submittedName>
</protein>
<evidence type="ECO:0000313" key="1">
    <source>
        <dbReference type="EMBL" id="KAK1409121.1"/>
    </source>
</evidence>
<dbReference type="EMBL" id="JAUHHV010000010">
    <property type="protein sequence ID" value="KAK1409121.1"/>
    <property type="molecule type" value="Genomic_DNA"/>
</dbReference>
<comment type="caution">
    <text evidence="1">The sequence shown here is derived from an EMBL/GenBank/DDBJ whole genome shotgun (WGS) entry which is preliminary data.</text>
</comment>
<name>A0AAD8JUU0_TARER</name>
<reference evidence="1" key="1">
    <citation type="journal article" date="2023" name="bioRxiv">
        <title>Improved chromosome-level genome assembly for marigold (Tagetes erecta).</title>
        <authorList>
            <person name="Jiang F."/>
            <person name="Yuan L."/>
            <person name="Wang S."/>
            <person name="Wang H."/>
            <person name="Xu D."/>
            <person name="Wang A."/>
            <person name="Fan W."/>
        </authorList>
    </citation>
    <scope>NUCLEOTIDE SEQUENCE</scope>
    <source>
        <strain evidence="1">WSJ</strain>
        <tissue evidence="1">Leaf</tissue>
    </source>
</reference>
<dbReference type="AlphaFoldDB" id="A0AAD8JUU0"/>
<organism evidence="1 2">
    <name type="scientific">Tagetes erecta</name>
    <name type="common">African marigold</name>
    <dbReference type="NCBI Taxonomy" id="13708"/>
    <lineage>
        <taxon>Eukaryota</taxon>
        <taxon>Viridiplantae</taxon>
        <taxon>Streptophyta</taxon>
        <taxon>Embryophyta</taxon>
        <taxon>Tracheophyta</taxon>
        <taxon>Spermatophyta</taxon>
        <taxon>Magnoliopsida</taxon>
        <taxon>eudicotyledons</taxon>
        <taxon>Gunneridae</taxon>
        <taxon>Pentapetalae</taxon>
        <taxon>asterids</taxon>
        <taxon>campanulids</taxon>
        <taxon>Asterales</taxon>
        <taxon>Asteraceae</taxon>
        <taxon>Asteroideae</taxon>
        <taxon>Heliantheae alliance</taxon>
        <taxon>Tageteae</taxon>
        <taxon>Tagetes</taxon>
    </lineage>
</organism>
<evidence type="ECO:0000313" key="2">
    <source>
        <dbReference type="Proteomes" id="UP001229421"/>
    </source>
</evidence>
<sequence length="93" mass="10760">MLFSYLQQFINFQILDCFSGLKKRLDKQWGSSKSSNRMHASHSQMDSYALCHSFVVCLPAMLAIQMLFEGVNRKTLDYRNVTCIAWSRKSVDS</sequence>
<dbReference type="Proteomes" id="UP001229421">
    <property type="component" value="Unassembled WGS sequence"/>
</dbReference>